<comment type="caution">
    <text evidence="6">The sequence shown here is derived from an EMBL/GenBank/DDBJ whole genome shotgun (WGS) entry which is preliminary data.</text>
</comment>
<keyword evidence="7" id="KW-1185">Reference proteome</keyword>
<evidence type="ECO:0000313" key="6">
    <source>
        <dbReference type="EMBL" id="SAK87409.1"/>
    </source>
</evidence>
<dbReference type="GO" id="GO:0016874">
    <property type="term" value="F:ligase activity"/>
    <property type="evidence" value="ECO:0007669"/>
    <property type="project" value="UniProtKB-KW"/>
</dbReference>
<feature type="domain" description="AMP-dependent synthetase/ligase" evidence="5">
    <location>
        <begin position="41"/>
        <end position="156"/>
    </location>
</feature>
<gene>
    <name evidence="6" type="ORF">AWB82_06005</name>
</gene>
<dbReference type="Pfam" id="PF00501">
    <property type="entry name" value="AMP-binding"/>
    <property type="match status" value="1"/>
</dbReference>
<dbReference type="STRING" id="1777143.AWB82_06005"/>
<keyword evidence="3" id="KW-0276">Fatty acid metabolism</keyword>
<comment type="similarity">
    <text evidence="1">Belongs to the ATP-dependent AMP-binding enzyme family.</text>
</comment>
<dbReference type="EMBL" id="FCOJ02000062">
    <property type="protein sequence ID" value="SAK87409.1"/>
    <property type="molecule type" value="Genomic_DNA"/>
</dbReference>
<evidence type="ECO:0000313" key="7">
    <source>
        <dbReference type="Proteomes" id="UP000054596"/>
    </source>
</evidence>
<evidence type="ECO:0000256" key="4">
    <source>
        <dbReference type="ARBA" id="ARBA00023098"/>
    </source>
</evidence>
<name>A0A158CYQ2_9BURK</name>
<dbReference type="GO" id="GO:0006631">
    <property type="term" value="P:fatty acid metabolic process"/>
    <property type="evidence" value="ECO:0007669"/>
    <property type="project" value="UniProtKB-KW"/>
</dbReference>
<dbReference type="Gene3D" id="3.40.50.12780">
    <property type="entry name" value="N-terminal domain of ligase-like"/>
    <property type="match status" value="1"/>
</dbReference>
<dbReference type="PROSITE" id="PS00455">
    <property type="entry name" value="AMP_BINDING"/>
    <property type="match status" value="1"/>
</dbReference>
<evidence type="ECO:0000256" key="2">
    <source>
        <dbReference type="ARBA" id="ARBA00022598"/>
    </source>
</evidence>
<dbReference type="PANTHER" id="PTHR43859">
    <property type="entry name" value="ACYL-ACTIVATING ENZYME"/>
    <property type="match status" value="1"/>
</dbReference>
<dbReference type="InterPro" id="IPR020845">
    <property type="entry name" value="AMP-binding_CS"/>
</dbReference>
<dbReference type="AlphaFoldDB" id="A0A158CYQ2"/>
<sequence>MLEERPLVIDIDDPGFQGGKLLGEMDYEAFLIEGDADFAWSLPVDEWDAIALNYTSGTTGNPKGVVYHHRGAYLNAVSNILSLGMPHHAVYLWTLPMFHCNGWCFPWTMAANAGINVCLRRVEPKSIFDAIRTHKVTHFCAAPIVHSMLINAPDEMRIGIEHRRAARSRGPRGIKRYHHDAR</sequence>
<protein>
    <submittedName>
        <fullName evidence="6">Acyl-CoA synthetase</fullName>
    </submittedName>
</protein>
<keyword evidence="4" id="KW-0443">Lipid metabolism</keyword>
<dbReference type="Proteomes" id="UP000054596">
    <property type="component" value="Unassembled WGS sequence"/>
</dbReference>
<keyword evidence="2" id="KW-0436">Ligase</keyword>
<dbReference type="SUPFAM" id="SSF56801">
    <property type="entry name" value="Acetyl-CoA synthetase-like"/>
    <property type="match status" value="1"/>
</dbReference>
<accession>A0A158CYQ2</accession>
<evidence type="ECO:0000256" key="3">
    <source>
        <dbReference type="ARBA" id="ARBA00022832"/>
    </source>
</evidence>
<evidence type="ECO:0000259" key="5">
    <source>
        <dbReference type="Pfam" id="PF00501"/>
    </source>
</evidence>
<dbReference type="InterPro" id="IPR000873">
    <property type="entry name" value="AMP-dep_synth/lig_dom"/>
</dbReference>
<dbReference type="PANTHER" id="PTHR43859:SF4">
    <property type="entry name" value="BUTANOATE--COA LIGASE AAE1-RELATED"/>
    <property type="match status" value="1"/>
</dbReference>
<organism evidence="6 7">
    <name type="scientific">Caballeronia glebae</name>
    <dbReference type="NCBI Taxonomy" id="1777143"/>
    <lineage>
        <taxon>Bacteria</taxon>
        <taxon>Pseudomonadati</taxon>
        <taxon>Pseudomonadota</taxon>
        <taxon>Betaproteobacteria</taxon>
        <taxon>Burkholderiales</taxon>
        <taxon>Burkholderiaceae</taxon>
        <taxon>Caballeronia</taxon>
    </lineage>
</organism>
<reference evidence="6" key="1">
    <citation type="submission" date="2016-01" db="EMBL/GenBank/DDBJ databases">
        <authorList>
            <person name="Peeters C."/>
        </authorList>
    </citation>
    <scope>NUCLEOTIDE SEQUENCE [LARGE SCALE GENOMIC DNA]</scope>
    <source>
        <strain evidence="6">LMG 29325</strain>
    </source>
</reference>
<proteinExistence type="inferred from homology"/>
<dbReference type="InterPro" id="IPR042099">
    <property type="entry name" value="ANL_N_sf"/>
</dbReference>
<evidence type="ECO:0000256" key="1">
    <source>
        <dbReference type="ARBA" id="ARBA00006432"/>
    </source>
</evidence>